<accession>A0A2T4JNB3</accession>
<dbReference type="InterPro" id="IPR029032">
    <property type="entry name" value="AhpD-like"/>
</dbReference>
<dbReference type="GO" id="GO:0051920">
    <property type="term" value="F:peroxiredoxin activity"/>
    <property type="evidence" value="ECO:0007669"/>
    <property type="project" value="InterPro"/>
</dbReference>
<dbReference type="SUPFAM" id="SSF69118">
    <property type="entry name" value="AhpD-like"/>
    <property type="match status" value="1"/>
</dbReference>
<dbReference type="EMBL" id="PZKF01000001">
    <property type="protein sequence ID" value="PTE19353.1"/>
    <property type="molecule type" value="Genomic_DNA"/>
</dbReference>
<dbReference type="Gene3D" id="1.20.1290.10">
    <property type="entry name" value="AhpD-like"/>
    <property type="match status" value="1"/>
</dbReference>
<dbReference type="OrthoDB" id="1683318at2"/>
<dbReference type="AlphaFoldDB" id="A0A2T4JNB3"/>
<name>A0A2T4JNB3_9RHOB</name>
<dbReference type="Pfam" id="PF02627">
    <property type="entry name" value="CMD"/>
    <property type="match status" value="1"/>
</dbReference>
<feature type="domain" description="Carboxymuconolactone decarboxylase-like" evidence="1">
    <location>
        <begin position="2"/>
        <end position="80"/>
    </location>
</feature>
<reference evidence="2 3" key="1">
    <citation type="submission" date="2018-03" db="EMBL/GenBank/DDBJ databases">
        <title>Rhodobacter veldkampii.</title>
        <authorList>
            <person name="Meyer T.E."/>
            <person name="Miller S."/>
            <person name="Lodha T."/>
            <person name="Gandham S."/>
            <person name="Chintalapati S."/>
            <person name="Chintalapati V.R."/>
        </authorList>
    </citation>
    <scope>NUCLEOTIDE SEQUENCE [LARGE SCALE GENOMIC DNA]</scope>
    <source>
        <strain evidence="2 3">DSM 11550</strain>
    </source>
</reference>
<dbReference type="PANTHER" id="PTHR33930:SF2">
    <property type="entry name" value="BLR3452 PROTEIN"/>
    <property type="match status" value="1"/>
</dbReference>
<dbReference type="InterPro" id="IPR003779">
    <property type="entry name" value="CMD-like"/>
</dbReference>
<dbReference type="Proteomes" id="UP000241899">
    <property type="component" value="Unassembled WGS sequence"/>
</dbReference>
<evidence type="ECO:0000313" key="2">
    <source>
        <dbReference type="EMBL" id="PTE19353.1"/>
    </source>
</evidence>
<sequence length="87" mass="8889">MAGFGTLHHAALEPGALDTRHKELIALAIGISRQCIGCIASHVQSCIEAGASRAEIAETVNVCVLMGGGPALVYGIKALEAYDALTA</sequence>
<keyword evidence="3" id="KW-1185">Reference proteome</keyword>
<evidence type="ECO:0000313" key="3">
    <source>
        <dbReference type="Proteomes" id="UP000241899"/>
    </source>
</evidence>
<protein>
    <submittedName>
        <fullName evidence="2">Carboxymuconolactone decarboxylase family protein</fullName>
    </submittedName>
</protein>
<dbReference type="PANTHER" id="PTHR33930">
    <property type="entry name" value="ALKYL HYDROPEROXIDE REDUCTASE AHPD"/>
    <property type="match status" value="1"/>
</dbReference>
<organism evidence="2 3">
    <name type="scientific">Phaeovulum veldkampii DSM 11550</name>
    <dbReference type="NCBI Taxonomy" id="1185920"/>
    <lineage>
        <taxon>Bacteria</taxon>
        <taxon>Pseudomonadati</taxon>
        <taxon>Pseudomonadota</taxon>
        <taxon>Alphaproteobacteria</taxon>
        <taxon>Rhodobacterales</taxon>
        <taxon>Paracoccaceae</taxon>
        <taxon>Phaeovulum</taxon>
    </lineage>
</organism>
<dbReference type="NCBIfam" id="TIGR00778">
    <property type="entry name" value="ahpD_dom"/>
    <property type="match status" value="1"/>
</dbReference>
<comment type="caution">
    <text evidence="2">The sequence shown here is derived from an EMBL/GenBank/DDBJ whole genome shotgun (WGS) entry which is preliminary data.</text>
</comment>
<evidence type="ECO:0000259" key="1">
    <source>
        <dbReference type="Pfam" id="PF02627"/>
    </source>
</evidence>
<proteinExistence type="predicted"/>
<gene>
    <name evidence="2" type="ORF">C5F46_00525</name>
</gene>
<dbReference type="InterPro" id="IPR004675">
    <property type="entry name" value="AhpD_core"/>
</dbReference>